<evidence type="ECO:0000259" key="2">
    <source>
        <dbReference type="Pfam" id="PF24420"/>
    </source>
</evidence>
<comment type="caution">
    <text evidence="4">The sequence shown here is derived from an EMBL/GenBank/DDBJ whole genome shotgun (WGS) entry which is preliminary data.</text>
</comment>
<name>M0AFB9_9EURY</name>
<feature type="compositionally biased region" description="Low complexity" evidence="1">
    <location>
        <begin position="85"/>
        <end position="105"/>
    </location>
</feature>
<feature type="region of interest" description="Disordered" evidence="1">
    <location>
        <begin position="85"/>
        <end position="115"/>
    </location>
</feature>
<reference evidence="4 5" key="1">
    <citation type="journal article" date="2014" name="PLoS Genet.">
        <title>Phylogenetically driven sequencing of extremely halophilic archaea reveals strategies for static and dynamic osmo-response.</title>
        <authorList>
            <person name="Becker E.A."/>
            <person name="Seitzer P.M."/>
            <person name="Tritt A."/>
            <person name="Larsen D."/>
            <person name="Krusor M."/>
            <person name="Yao A.I."/>
            <person name="Wu D."/>
            <person name="Madern D."/>
            <person name="Eisen J.A."/>
            <person name="Darling A.E."/>
            <person name="Facciotti M.T."/>
        </authorList>
    </citation>
    <scope>NUCLEOTIDE SEQUENCE [LARGE SCALE GENOMIC DNA]</scope>
    <source>
        <strain evidence="4 5">DSM 12281</strain>
    </source>
</reference>
<evidence type="ECO:0000259" key="3">
    <source>
        <dbReference type="Pfam" id="PF24422"/>
    </source>
</evidence>
<sequence>MIGTMLHEIRSHIASLASESGRYYLICGRTHHRPVPAADLYFESRSAARAAAQATEQYRTVLRRYDPQVPYYDVIVCECDPETPSRASTASPAATADPDQPAEAPNSPPASGDTQSVIDICHTVAGVVFESIAESPHDGLENAIMDTYLDIAETIEHPDELCLQLLTSTATELEKRLDPEEQLSLLSTAAANLPIDAQTDAAEAKPLDAVLSEFQAVDMLESYRVEQRSVDAESESRSWTIRIDGYALGGDGADGDHPERIVTLPIIVELFGRLATRSLTITDVERLSAAESSSAPAAWRLTIRTGAEERSHGHGLACVRATGR</sequence>
<proteinExistence type="predicted"/>
<organism evidence="4 5">
    <name type="scientific">Natrialba taiwanensis DSM 12281</name>
    <dbReference type="NCBI Taxonomy" id="1230458"/>
    <lineage>
        <taxon>Archaea</taxon>
        <taxon>Methanobacteriati</taxon>
        <taxon>Methanobacteriota</taxon>
        <taxon>Stenosarchaea group</taxon>
        <taxon>Halobacteria</taxon>
        <taxon>Halobacteriales</taxon>
        <taxon>Natrialbaceae</taxon>
        <taxon>Natrialba</taxon>
    </lineage>
</organism>
<dbReference type="Proteomes" id="UP000011648">
    <property type="component" value="Unassembled WGS sequence"/>
</dbReference>
<dbReference type="InterPro" id="IPR055974">
    <property type="entry name" value="DUF7552"/>
</dbReference>
<dbReference type="RefSeq" id="WP_006824577.1">
    <property type="nucleotide sequence ID" value="NZ_AOIL01000012.1"/>
</dbReference>
<dbReference type="InterPro" id="IPR055973">
    <property type="entry name" value="DUF7551"/>
</dbReference>
<dbReference type="AlphaFoldDB" id="M0AFB9"/>
<accession>M0AFB9</accession>
<evidence type="ECO:0000313" key="5">
    <source>
        <dbReference type="Proteomes" id="UP000011648"/>
    </source>
</evidence>
<dbReference type="PATRIC" id="fig|1230458.4.peg.695"/>
<dbReference type="Pfam" id="PF24422">
    <property type="entry name" value="DUF7552"/>
    <property type="match status" value="1"/>
</dbReference>
<dbReference type="Pfam" id="PF24420">
    <property type="entry name" value="DUF7551"/>
    <property type="match status" value="1"/>
</dbReference>
<gene>
    <name evidence="4" type="ORF">C484_03484</name>
</gene>
<feature type="domain" description="DUF7552" evidence="3">
    <location>
        <begin position="6"/>
        <end position="79"/>
    </location>
</feature>
<evidence type="ECO:0000256" key="1">
    <source>
        <dbReference type="SAM" id="MobiDB-lite"/>
    </source>
</evidence>
<feature type="domain" description="DUF7551" evidence="2">
    <location>
        <begin position="118"/>
        <end position="319"/>
    </location>
</feature>
<evidence type="ECO:0000313" key="4">
    <source>
        <dbReference type="EMBL" id="ELY96018.1"/>
    </source>
</evidence>
<dbReference type="OrthoDB" id="342580at2157"/>
<dbReference type="STRING" id="1230458.C484_03484"/>
<dbReference type="EMBL" id="AOIL01000012">
    <property type="protein sequence ID" value="ELY96018.1"/>
    <property type="molecule type" value="Genomic_DNA"/>
</dbReference>
<keyword evidence="5" id="KW-1185">Reference proteome</keyword>
<protein>
    <submittedName>
        <fullName evidence="4">Uncharacterized protein</fullName>
    </submittedName>
</protein>